<keyword evidence="1" id="KW-1133">Transmembrane helix</keyword>
<dbReference type="InterPro" id="IPR002523">
    <property type="entry name" value="MgTranspt_CorA/ZnTranspt_ZntB"/>
</dbReference>
<name>A0A3A4QWD8_9BACT</name>
<dbReference type="GO" id="GO:0046873">
    <property type="term" value="F:metal ion transmembrane transporter activity"/>
    <property type="evidence" value="ECO:0007669"/>
    <property type="project" value="InterPro"/>
</dbReference>
<proteinExistence type="predicted"/>
<dbReference type="Proteomes" id="UP000266426">
    <property type="component" value="Unassembled WGS sequence"/>
</dbReference>
<sequence length="308" mass="34535">MKSLIVDKKTGAGVFSAPYADDLSEQLRYPEHVAWIDFFRPDYGWLKKEFGVPSCLLDLCKLRTGVPCIVADGKYTLFKTMVINSLEETSCRSEITFIFSRKVLLTLHEAPVKAFSGLEAESDKVSSILRESPASLFFYLLSLIMEDYLRCAERWRALLDVSDAEERTTVSWSSAHRSVSELYASGSELKRILKRMGSDSSLMKRSRSRSAYERCVYMASSLLVVLYGVRQSLAYETAVARDTNIRRVMGEVLRMRVALCVTAVFLCAGVSIAAFSWFPILPAVMFTSGSAAALIISVYFLHKKRGTP</sequence>
<evidence type="ECO:0000313" key="3">
    <source>
        <dbReference type="Proteomes" id="UP000266426"/>
    </source>
</evidence>
<dbReference type="Pfam" id="PF01544">
    <property type="entry name" value="CorA"/>
    <property type="match status" value="1"/>
</dbReference>
<comment type="caution">
    <text evidence="2">The sequence shown here is derived from an EMBL/GenBank/DDBJ whole genome shotgun (WGS) entry which is preliminary data.</text>
</comment>
<feature type="transmembrane region" description="Helical" evidence="1">
    <location>
        <begin position="257"/>
        <end position="278"/>
    </location>
</feature>
<dbReference type="SUPFAM" id="SSF143865">
    <property type="entry name" value="CorA soluble domain-like"/>
    <property type="match status" value="1"/>
</dbReference>
<accession>A0A3A4QWD8</accession>
<reference evidence="2 3" key="1">
    <citation type="journal article" date="2017" name="ISME J.">
        <title>Energy and carbon metabolisms in a deep terrestrial subsurface fluid microbial community.</title>
        <authorList>
            <person name="Momper L."/>
            <person name="Jungbluth S.P."/>
            <person name="Lee M.D."/>
            <person name="Amend J.P."/>
        </authorList>
    </citation>
    <scope>NUCLEOTIDE SEQUENCE [LARGE SCALE GENOMIC DNA]</scope>
    <source>
        <strain evidence="2">SURF_26</strain>
    </source>
</reference>
<dbReference type="InterPro" id="IPR045861">
    <property type="entry name" value="CorA_cytoplasmic_dom"/>
</dbReference>
<keyword evidence="1" id="KW-0812">Transmembrane</keyword>
<evidence type="ECO:0000313" key="2">
    <source>
        <dbReference type="EMBL" id="RJP58094.1"/>
    </source>
</evidence>
<keyword evidence="1" id="KW-0472">Membrane</keyword>
<protein>
    <submittedName>
        <fullName evidence="2">Magnesium transporter CorA family protein</fullName>
    </submittedName>
</protein>
<dbReference type="AlphaFoldDB" id="A0A3A4QWD8"/>
<gene>
    <name evidence="2" type="ORF">C4541_08685</name>
</gene>
<evidence type="ECO:0000256" key="1">
    <source>
        <dbReference type="SAM" id="Phobius"/>
    </source>
</evidence>
<dbReference type="GO" id="GO:0016020">
    <property type="term" value="C:membrane"/>
    <property type="evidence" value="ECO:0007669"/>
    <property type="project" value="InterPro"/>
</dbReference>
<dbReference type="EMBL" id="QZJZ01000071">
    <property type="protein sequence ID" value="RJP58094.1"/>
    <property type="molecule type" value="Genomic_DNA"/>
</dbReference>
<organism evidence="2 3">
    <name type="scientific">Candidatus Auribacter fodinae</name>
    <dbReference type="NCBI Taxonomy" id="2093366"/>
    <lineage>
        <taxon>Bacteria</taxon>
        <taxon>Pseudomonadati</taxon>
        <taxon>Candidatus Auribacterota</taxon>
        <taxon>Candidatus Auribacteria</taxon>
        <taxon>Candidatus Auribacterales</taxon>
        <taxon>Candidatus Auribacteraceae</taxon>
        <taxon>Candidatus Auribacter</taxon>
    </lineage>
</organism>
<feature type="transmembrane region" description="Helical" evidence="1">
    <location>
        <begin position="284"/>
        <end position="302"/>
    </location>
</feature>